<proteinExistence type="inferred from homology"/>
<evidence type="ECO:0000256" key="3">
    <source>
        <dbReference type="ARBA" id="ARBA00022729"/>
    </source>
</evidence>
<comment type="caution">
    <text evidence="8">The sequence shown here is derived from an EMBL/GenBank/DDBJ whole genome shotgun (WGS) entry which is preliminary data.</text>
</comment>
<reference evidence="8" key="1">
    <citation type="journal article" date="2014" name="Int. J. Syst. Evol. Microbiol.">
        <title>Complete genome sequence of Corynebacterium casei LMG S-19264T (=DSM 44701T), isolated from a smear-ripened cheese.</title>
        <authorList>
            <consortium name="US DOE Joint Genome Institute (JGI-PGF)"/>
            <person name="Walter F."/>
            <person name="Albersmeier A."/>
            <person name="Kalinowski J."/>
            <person name="Ruckert C."/>
        </authorList>
    </citation>
    <scope>NUCLEOTIDE SEQUENCE</scope>
    <source>
        <strain evidence="8">CGMCC 1.15966</strain>
    </source>
</reference>
<protein>
    <recommendedName>
        <fullName evidence="10">RagB/SusD family nutrient uptake outer membrane protein</fullName>
    </recommendedName>
</protein>
<comment type="subcellular location">
    <subcellularLocation>
        <location evidence="1">Cell outer membrane</location>
    </subcellularLocation>
</comment>
<evidence type="ECO:0000313" key="9">
    <source>
        <dbReference type="Proteomes" id="UP000614460"/>
    </source>
</evidence>
<dbReference type="Gene3D" id="1.25.40.390">
    <property type="match status" value="1"/>
</dbReference>
<evidence type="ECO:0000259" key="7">
    <source>
        <dbReference type="Pfam" id="PF14322"/>
    </source>
</evidence>
<keyword evidence="5" id="KW-0998">Cell outer membrane</keyword>
<dbReference type="PROSITE" id="PS51257">
    <property type="entry name" value="PROKAR_LIPOPROTEIN"/>
    <property type="match status" value="1"/>
</dbReference>
<dbReference type="SUPFAM" id="SSF48452">
    <property type="entry name" value="TPR-like"/>
    <property type="match status" value="1"/>
</dbReference>
<dbReference type="InterPro" id="IPR012944">
    <property type="entry name" value="SusD_RagB_dom"/>
</dbReference>
<evidence type="ECO:0000256" key="1">
    <source>
        <dbReference type="ARBA" id="ARBA00004442"/>
    </source>
</evidence>
<dbReference type="InterPro" id="IPR033985">
    <property type="entry name" value="SusD-like_N"/>
</dbReference>
<feature type="domain" description="SusD-like N-terminal" evidence="7">
    <location>
        <begin position="113"/>
        <end position="231"/>
    </location>
</feature>
<dbReference type="EMBL" id="BMKM01000002">
    <property type="protein sequence ID" value="GGE17166.1"/>
    <property type="molecule type" value="Genomic_DNA"/>
</dbReference>
<dbReference type="GO" id="GO:0009279">
    <property type="term" value="C:cell outer membrane"/>
    <property type="evidence" value="ECO:0007669"/>
    <property type="project" value="UniProtKB-SubCell"/>
</dbReference>
<dbReference type="AlphaFoldDB" id="A0A8H9G013"/>
<evidence type="ECO:0000256" key="2">
    <source>
        <dbReference type="ARBA" id="ARBA00006275"/>
    </source>
</evidence>
<keyword evidence="3" id="KW-0732">Signal</keyword>
<evidence type="ECO:0000256" key="5">
    <source>
        <dbReference type="ARBA" id="ARBA00023237"/>
    </source>
</evidence>
<sequence>MKRYLILIITPLLFSIVFTGCKRYLNVTPDGIGTIEYAFRKRSEAEKYLFTVYNNLPSYGNSAADPGFVTGDEFAIHYPSTYFDIGLNRIQRGEQNIVNPFGNYWDGWNGGKPYFQALRECNIFLDNVETVPDLTESERKRWIAEVKFLKAYYHFYLFRMYGPIPLIKESLPVSASIEEVRVSRQPVDEVVSYIVSLIDESVTDLPQNILNEASELGRITKPIALALKAQVLVTSASPLFNGNQDYSSFKNKDGLNLFNSNVDKEKWKAALDATKAAIDLAVSSGATLYYYTPISGETMSDSTRITMNVRANITDKWNPEVIWGSSNAMASSVQGLAQARISSGDPSKLPSPPSTNESIRSMLAPPLHIAEMFYSNKGVPIEEDKTYDYENRFIRIRTATAQEKYYIKENMSTVQLHFDREPRFYASLGFDGGIWYGNGLFDDNKTWFIEGKAGQRGAQLGASLYSITGYWPKKLVNYKNDFGSNSDSYTTINYPWPVIRLAELYLMYAEALNEYSGPSDEVYKNLDLVRKRAGLLGVKESWTKYARNPNKPNSQDGLRDIIRREQLIETVFEGKRYWNLRRWKIAENYLNLPIKGWDLEQDDDNYYRVKTVISPIFSLKDYLWPISEDAIINNPNLVQNPGW</sequence>
<name>A0A8H9G013_9SPHI</name>
<organism evidence="8 9">
    <name type="scientific">Sphingobacterium cellulitidis</name>
    <dbReference type="NCBI Taxonomy" id="1768011"/>
    <lineage>
        <taxon>Bacteria</taxon>
        <taxon>Pseudomonadati</taxon>
        <taxon>Bacteroidota</taxon>
        <taxon>Sphingobacteriia</taxon>
        <taxon>Sphingobacteriales</taxon>
        <taxon>Sphingobacteriaceae</taxon>
        <taxon>Sphingobacterium</taxon>
    </lineage>
</organism>
<comment type="similarity">
    <text evidence="2">Belongs to the SusD family.</text>
</comment>
<feature type="domain" description="RagB/SusD" evidence="6">
    <location>
        <begin position="319"/>
        <end position="643"/>
    </location>
</feature>
<dbReference type="Pfam" id="PF14322">
    <property type="entry name" value="SusD-like_3"/>
    <property type="match status" value="1"/>
</dbReference>
<evidence type="ECO:0000256" key="4">
    <source>
        <dbReference type="ARBA" id="ARBA00023136"/>
    </source>
</evidence>
<dbReference type="RefSeq" id="WP_182499018.1">
    <property type="nucleotide sequence ID" value="NZ_BMKM01000002.1"/>
</dbReference>
<reference evidence="8" key="2">
    <citation type="submission" date="2020-09" db="EMBL/GenBank/DDBJ databases">
        <authorList>
            <person name="Sun Q."/>
            <person name="Zhou Y."/>
        </authorList>
    </citation>
    <scope>NUCLEOTIDE SEQUENCE</scope>
    <source>
        <strain evidence="8">CGMCC 1.15966</strain>
    </source>
</reference>
<keyword evidence="9" id="KW-1185">Reference proteome</keyword>
<evidence type="ECO:0000313" key="8">
    <source>
        <dbReference type="EMBL" id="GGE17166.1"/>
    </source>
</evidence>
<dbReference type="InterPro" id="IPR011990">
    <property type="entry name" value="TPR-like_helical_dom_sf"/>
</dbReference>
<evidence type="ECO:0000259" key="6">
    <source>
        <dbReference type="Pfam" id="PF07980"/>
    </source>
</evidence>
<gene>
    <name evidence="8" type="ORF">GCM10011516_13600</name>
</gene>
<keyword evidence="4" id="KW-0472">Membrane</keyword>
<dbReference type="Proteomes" id="UP000614460">
    <property type="component" value="Unassembled WGS sequence"/>
</dbReference>
<accession>A0A8H9G013</accession>
<evidence type="ECO:0008006" key="10">
    <source>
        <dbReference type="Google" id="ProtNLM"/>
    </source>
</evidence>
<dbReference type="Pfam" id="PF07980">
    <property type="entry name" value="SusD_RagB"/>
    <property type="match status" value="1"/>
</dbReference>